<keyword evidence="2" id="KW-0520">NAD</keyword>
<protein>
    <recommendedName>
        <fullName evidence="4">Urocanate hydratase</fullName>
        <ecNumber evidence="4">4.2.1.49</ecNumber>
    </recommendedName>
</protein>
<evidence type="ECO:0000256" key="1">
    <source>
        <dbReference type="ARBA" id="ARBA00001911"/>
    </source>
</evidence>
<evidence type="ECO:0000256" key="4">
    <source>
        <dbReference type="NCBIfam" id="TIGR01228"/>
    </source>
</evidence>
<dbReference type="Pfam" id="PF17391">
    <property type="entry name" value="Urocanase_N"/>
    <property type="match status" value="1"/>
</dbReference>
<name>A0A1C7I4P8_9FIRM</name>
<dbReference type="AlphaFoldDB" id="A0A1C7I4P8"/>
<dbReference type="UniPathway" id="UPA00379">
    <property type="reaction ID" value="UER00550"/>
</dbReference>
<dbReference type="RefSeq" id="WP_065540859.1">
    <property type="nucleotide sequence ID" value="NZ_CP015405.2"/>
</dbReference>
<evidence type="ECO:0000313" key="9">
    <source>
        <dbReference type="Proteomes" id="UP000092574"/>
    </source>
</evidence>
<proteinExistence type="predicted"/>
<dbReference type="STRING" id="1796616.A4V09_01955"/>
<evidence type="ECO:0000259" key="7">
    <source>
        <dbReference type="Pfam" id="PF17392"/>
    </source>
</evidence>
<accession>A0A1C7I4P8</accession>
<dbReference type="InterPro" id="IPR023637">
    <property type="entry name" value="Urocanase-like"/>
</dbReference>
<feature type="domain" description="Urocanase Rossmann-like" evidence="5">
    <location>
        <begin position="210"/>
        <end position="433"/>
    </location>
</feature>
<sequence>MDTILYAWEGPLPSPGSFDPAVRRAPKREAALGEADIKLAVKNALRYIPPKYHREIIPEFYQELMEHGRIYGYRFRPHGAIYGKPVDEYKGKCLAGKAIQVMIDNNLNSDVALYPYELVTYGETGQVCQNWMQYRLIKKYLEQITEEQTLVVSSGHPAGLFKSARSCPRVILANGLMVGKYNTPEQWNRCAALGVTNYGQFTAGGWFYIGSQGIVHGTYSTFLAAARQILHKSSEEVLRGNLLVSAGLGGMSGAQGKAIELCQGVGIIAEVDASKIELRMRLGWIKAMVHTPREAFALAGEYQQKREPISIGFHGNIVDLLEYAVETEQNIDLLTDQTSCHVAFDGGYCPQGMTFEERTKMLAENKELFEEKVKKTLFRHHELIEILRSKGTYFFDYGNSLTTTMYDIGIREVCRNGENDLDGFIYKSFVEEFMGPTLFDYGYGPFRWVVLSGKPEDLALTDQTAMDCIDKDRRFQDYDNYLWIKHAGENHLVMGTQARILYQDGETRKKIALAFNRLVREGKTGPIMMGRDHMDTGGVDAPSRETSNIHDGSNITADMSALVYGGDSAMGMTMMTIHNGGGTGIGNSQSCGYGLLLDGSPEVDEIICRAVNYDVMCGVARRAWAGNPHALETVSLYKEEGNTLTVPFGCDERELSDMIHMLKKEK</sequence>
<dbReference type="EMBL" id="CP015405">
    <property type="protein sequence ID" value="ANU74630.1"/>
    <property type="molecule type" value="Genomic_DNA"/>
</dbReference>
<evidence type="ECO:0000313" key="8">
    <source>
        <dbReference type="EMBL" id="ANU74630.1"/>
    </source>
</evidence>
<organism evidence="8 9">
    <name type="scientific">Blautia pseudococcoides</name>
    <dbReference type="NCBI Taxonomy" id="1796616"/>
    <lineage>
        <taxon>Bacteria</taxon>
        <taxon>Bacillati</taxon>
        <taxon>Bacillota</taxon>
        <taxon>Clostridia</taxon>
        <taxon>Lachnospirales</taxon>
        <taxon>Lachnospiraceae</taxon>
        <taxon>Blautia</taxon>
    </lineage>
</organism>
<dbReference type="Pfam" id="PF17392">
    <property type="entry name" value="Urocanase_C"/>
    <property type="match status" value="1"/>
</dbReference>
<dbReference type="Proteomes" id="UP000092574">
    <property type="component" value="Chromosome"/>
</dbReference>
<reference evidence="8" key="1">
    <citation type="submission" date="2017-04" db="EMBL/GenBank/DDBJ databases">
        <title>Complete Genome Sequences of Twelve Strains of a Stable Defined Moderately Diverse Mouse Microbiota 2 (sDMDMm2).</title>
        <authorList>
            <person name="Uchimura Y."/>
            <person name="Wyss M."/>
            <person name="Brugiroux S."/>
            <person name="Limenitakis J.P."/>
            <person name="Stecher B."/>
            <person name="McCoy K.D."/>
            <person name="Macpherson A.J."/>
        </authorList>
    </citation>
    <scope>NUCLEOTIDE SEQUENCE</scope>
    <source>
        <strain evidence="8">YL58</strain>
    </source>
</reference>
<evidence type="ECO:0000256" key="2">
    <source>
        <dbReference type="ARBA" id="ARBA00023027"/>
    </source>
</evidence>
<dbReference type="SUPFAM" id="SSF111326">
    <property type="entry name" value="Urocanase"/>
    <property type="match status" value="1"/>
</dbReference>
<dbReference type="PANTHER" id="PTHR12216">
    <property type="entry name" value="UROCANATE HYDRATASE"/>
    <property type="match status" value="1"/>
</dbReference>
<dbReference type="Gene3D" id="3.40.50.10730">
    <property type="entry name" value="Urocanase like domains"/>
    <property type="match status" value="1"/>
</dbReference>
<gene>
    <name evidence="8" type="ORF">A4V09_01955</name>
</gene>
<dbReference type="InterPro" id="IPR038364">
    <property type="entry name" value="Urocanase_central_sf"/>
</dbReference>
<dbReference type="InterPro" id="IPR035401">
    <property type="entry name" value="Urocanase_C"/>
</dbReference>
<dbReference type="PIRSF" id="PIRSF001423">
    <property type="entry name" value="Urocanate_hydrat"/>
    <property type="match status" value="1"/>
</dbReference>
<dbReference type="InterPro" id="IPR036190">
    <property type="entry name" value="Urocanase_sf"/>
</dbReference>
<keyword evidence="3" id="KW-0456">Lyase</keyword>
<evidence type="ECO:0000256" key="3">
    <source>
        <dbReference type="ARBA" id="ARBA00023239"/>
    </source>
</evidence>
<evidence type="ECO:0000259" key="6">
    <source>
        <dbReference type="Pfam" id="PF17391"/>
    </source>
</evidence>
<dbReference type="Gene3D" id="3.40.1770.10">
    <property type="entry name" value="Urocanase superfamily"/>
    <property type="match status" value="2"/>
</dbReference>
<dbReference type="OrthoDB" id="9764874at2"/>
<dbReference type="PANTHER" id="PTHR12216:SF3">
    <property type="entry name" value="UROCANATE HYDRATASE"/>
    <property type="match status" value="1"/>
</dbReference>
<evidence type="ECO:0000259" key="5">
    <source>
        <dbReference type="Pfam" id="PF01175"/>
    </source>
</evidence>
<dbReference type="GO" id="GO:0019556">
    <property type="term" value="P:L-histidine catabolic process to glutamate and formamide"/>
    <property type="evidence" value="ECO:0007669"/>
    <property type="project" value="UniProtKB-UniPathway"/>
</dbReference>
<dbReference type="Pfam" id="PF01175">
    <property type="entry name" value="Urocanase"/>
    <property type="match status" value="1"/>
</dbReference>
<dbReference type="NCBIfam" id="NF003820">
    <property type="entry name" value="PRK05414.1"/>
    <property type="match status" value="1"/>
</dbReference>
<comment type="cofactor">
    <cofactor evidence="1">
        <name>NAD(+)</name>
        <dbReference type="ChEBI" id="CHEBI:57540"/>
    </cofactor>
</comment>
<dbReference type="NCBIfam" id="TIGR01228">
    <property type="entry name" value="hutU"/>
    <property type="match status" value="1"/>
</dbReference>
<dbReference type="InterPro" id="IPR035400">
    <property type="entry name" value="Urocanase_N"/>
</dbReference>
<keyword evidence="9" id="KW-1185">Reference proteome</keyword>
<dbReference type="EC" id="4.2.1.49" evidence="4"/>
<dbReference type="KEGG" id="byl:A4V09_01955"/>
<feature type="domain" description="Urocanase N-terminal" evidence="6">
    <location>
        <begin position="82"/>
        <end position="206"/>
    </location>
</feature>
<dbReference type="GO" id="GO:0019557">
    <property type="term" value="P:L-histidine catabolic process to glutamate and formate"/>
    <property type="evidence" value="ECO:0007669"/>
    <property type="project" value="UniProtKB-UniPathway"/>
</dbReference>
<dbReference type="InterPro" id="IPR035085">
    <property type="entry name" value="Urocanase_Rossmann-like"/>
</dbReference>
<dbReference type="GO" id="GO:0016153">
    <property type="term" value="F:urocanate hydratase activity"/>
    <property type="evidence" value="ECO:0007669"/>
    <property type="project" value="UniProtKB-UniRule"/>
</dbReference>
<feature type="domain" description="Urocanase C-terminal" evidence="7">
    <location>
        <begin position="438"/>
        <end position="634"/>
    </location>
</feature>